<evidence type="ECO:0000256" key="2">
    <source>
        <dbReference type="ARBA" id="ARBA00023277"/>
    </source>
</evidence>
<protein>
    <submittedName>
        <fullName evidence="4">NAD-dependent epimerase/dehydratase family protein</fullName>
    </submittedName>
</protein>
<dbReference type="Proteomes" id="UP001056201">
    <property type="component" value="Chromosome 2"/>
</dbReference>
<keyword evidence="1" id="KW-0521">NADP</keyword>
<dbReference type="InterPro" id="IPR036291">
    <property type="entry name" value="NAD(P)-bd_dom_sf"/>
</dbReference>
<evidence type="ECO:0000313" key="5">
    <source>
        <dbReference type="Proteomes" id="UP001056201"/>
    </source>
</evidence>
<accession>A0ABY4S6F4</accession>
<dbReference type="Pfam" id="PF01370">
    <property type="entry name" value="Epimerase"/>
    <property type="match status" value="1"/>
</dbReference>
<dbReference type="SUPFAM" id="SSF51735">
    <property type="entry name" value="NAD(P)-binding Rossmann-fold domains"/>
    <property type="match status" value="1"/>
</dbReference>
<dbReference type="Gene3D" id="3.40.50.720">
    <property type="entry name" value="NAD(P)-binding Rossmann-like Domain"/>
    <property type="match status" value="1"/>
</dbReference>
<dbReference type="PANTHER" id="PTHR43103">
    <property type="entry name" value="NUCLEOSIDE-DIPHOSPHATE-SUGAR EPIMERASE"/>
    <property type="match status" value="1"/>
</dbReference>
<dbReference type="EMBL" id="CP097636">
    <property type="protein sequence ID" value="URI08569.1"/>
    <property type="molecule type" value="Genomic_DNA"/>
</dbReference>
<reference evidence="4" key="1">
    <citation type="submission" date="2022-05" db="EMBL/GenBank/DDBJ databases">
        <title>An RpoN-dependent PEP-CTERM gene is involved in floc formation of an Aquincola tertiaricarbonis strain.</title>
        <authorList>
            <person name="Qiu D."/>
            <person name="Xia M."/>
        </authorList>
    </citation>
    <scope>NUCLEOTIDE SEQUENCE</scope>
    <source>
        <strain evidence="4">RN12</strain>
    </source>
</reference>
<organism evidence="4 5">
    <name type="scientific">Aquincola tertiaricarbonis</name>
    <dbReference type="NCBI Taxonomy" id="391953"/>
    <lineage>
        <taxon>Bacteria</taxon>
        <taxon>Pseudomonadati</taxon>
        <taxon>Pseudomonadota</taxon>
        <taxon>Betaproteobacteria</taxon>
        <taxon>Burkholderiales</taxon>
        <taxon>Sphaerotilaceae</taxon>
        <taxon>Aquincola</taxon>
    </lineage>
</organism>
<name>A0ABY4S6F4_AQUTE</name>
<dbReference type="PANTHER" id="PTHR43103:SF3">
    <property type="entry name" value="ADP-L-GLYCERO-D-MANNO-HEPTOSE-6-EPIMERASE"/>
    <property type="match status" value="1"/>
</dbReference>
<dbReference type="InterPro" id="IPR001509">
    <property type="entry name" value="Epimerase_deHydtase"/>
</dbReference>
<evidence type="ECO:0000256" key="1">
    <source>
        <dbReference type="ARBA" id="ARBA00022857"/>
    </source>
</evidence>
<evidence type="ECO:0000313" key="4">
    <source>
        <dbReference type="EMBL" id="URI08569.1"/>
    </source>
</evidence>
<evidence type="ECO:0000259" key="3">
    <source>
        <dbReference type="Pfam" id="PF01370"/>
    </source>
</evidence>
<gene>
    <name evidence="4" type="ORF">MW290_23600</name>
</gene>
<keyword evidence="2" id="KW-0119">Carbohydrate metabolism</keyword>
<feature type="domain" description="NAD-dependent epimerase/dehydratase" evidence="3">
    <location>
        <begin position="3"/>
        <end position="192"/>
    </location>
</feature>
<dbReference type="RefSeq" id="WP_250196791.1">
    <property type="nucleotide sequence ID" value="NZ_CP097636.1"/>
</dbReference>
<proteinExistence type="predicted"/>
<keyword evidence="5" id="KW-1185">Reference proteome</keyword>
<sequence length="319" mass="33514">MKVLITGADGYIGRALARRLAAPGTLLQGRPVERLVLSDLALGDPLLRDAPGVTAVPGSIADSRVIDLVTRDAPDVVFHLVSVPSGQTEADPDLGLQVNVQATLALARALRRSGQAATFVFTSSIAVYGTPLPERIDDDTPLAPALSYGAHKQMAEIFLADATRRGHLQARMLRLPGVVARPPTPTGALSAFSSELMRALVAHRPYVCPVSPQATLWLLSLQACIDNLLHAAQCPAQPFGGTTALNLPAQHVSVARLVDAFETVSPGASAGISYQPQAGLEAQFGRLPPLFTARADAAGFRHDGNLATLVQRVRAGLAE</sequence>
<dbReference type="Gene3D" id="3.90.25.10">
    <property type="entry name" value="UDP-galactose 4-epimerase, domain 1"/>
    <property type="match status" value="1"/>
</dbReference>